<reference evidence="2 3" key="1">
    <citation type="submission" date="2015-01" db="EMBL/GenBank/DDBJ databases">
        <title>Evolution of Trichinella species and genotypes.</title>
        <authorList>
            <person name="Korhonen P.K."/>
            <person name="Edoardo P."/>
            <person name="Giuseppe L.R."/>
            <person name="Gasser R.B."/>
        </authorList>
    </citation>
    <scope>NUCLEOTIDE SEQUENCE [LARGE SCALE GENOMIC DNA]</scope>
    <source>
        <strain evidence="2">ISS470</strain>
    </source>
</reference>
<evidence type="ECO:0000313" key="3">
    <source>
        <dbReference type="Proteomes" id="UP000054995"/>
    </source>
</evidence>
<organism evidence="2 3">
    <name type="scientific">Trichinella pseudospiralis</name>
    <name type="common">Parasitic roundworm</name>
    <dbReference type="NCBI Taxonomy" id="6337"/>
    <lineage>
        <taxon>Eukaryota</taxon>
        <taxon>Metazoa</taxon>
        <taxon>Ecdysozoa</taxon>
        <taxon>Nematoda</taxon>
        <taxon>Enoplea</taxon>
        <taxon>Dorylaimia</taxon>
        <taxon>Trichinellida</taxon>
        <taxon>Trichinellidae</taxon>
        <taxon>Trichinella</taxon>
    </lineage>
</organism>
<dbReference type="AlphaFoldDB" id="A0A0V1F9P5"/>
<feature type="region of interest" description="Disordered" evidence="1">
    <location>
        <begin position="65"/>
        <end position="114"/>
    </location>
</feature>
<feature type="compositionally biased region" description="Low complexity" evidence="1">
    <location>
        <begin position="65"/>
        <end position="74"/>
    </location>
</feature>
<evidence type="ECO:0000313" key="2">
    <source>
        <dbReference type="EMBL" id="KRY82003.1"/>
    </source>
</evidence>
<gene>
    <name evidence="2" type="ORF">T4D_16623</name>
</gene>
<accession>A0A0V1F9P5</accession>
<dbReference type="EMBL" id="JYDT01000192">
    <property type="protein sequence ID" value="KRY82003.1"/>
    <property type="molecule type" value="Genomic_DNA"/>
</dbReference>
<sequence>MANEMPIWALIIHVRCFTMNNSKSNLYPQDLLSDVKVISHVHFTTSYNHDQPLLGRLLHNRFDYSSNISSSSSSSRRRRRRSSSNSSSWMIDSFPLNMQQRADGKRNFSELSNG</sequence>
<dbReference type="Proteomes" id="UP000054995">
    <property type="component" value="Unassembled WGS sequence"/>
</dbReference>
<comment type="caution">
    <text evidence="2">The sequence shown here is derived from an EMBL/GenBank/DDBJ whole genome shotgun (WGS) entry which is preliminary data.</text>
</comment>
<proteinExistence type="predicted"/>
<keyword evidence="3" id="KW-1185">Reference proteome</keyword>
<evidence type="ECO:0000256" key="1">
    <source>
        <dbReference type="SAM" id="MobiDB-lite"/>
    </source>
</evidence>
<name>A0A0V1F9P5_TRIPS</name>
<protein>
    <submittedName>
        <fullName evidence="2">Uncharacterized protein</fullName>
    </submittedName>
</protein>